<dbReference type="SUPFAM" id="SSF52540">
    <property type="entry name" value="P-loop containing nucleoside triphosphate hydrolases"/>
    <property type="match status" value="1"/>
</dbReference>
<feature type="domain" description="ABC transporter" evidence="4">
    <location>
        <begin position="4"/>
        <end position="238"/>
    </location>
</feature>
<dbReference type="InterPro" id="IPR027417">
    <property type="entry name" value="P-loop_NTPase"/>
</dbReference>
<dbReference type="Pfam" id="PF00005">
    <property type="entry name" value="ABC_tran"/>
    <property type="match status" value="1"/>
</dbReference>
<evidence type="ECO:0000313" key="6">
    <source>
        <dbReference type="Proteomes" id="UP001229251"/>
    </source>
</evidence>
<comment type="caution">
    <text evidence="5">The sequence shown here is derived from an EMBL/GenBank/DDBJ whole genome shotgun (WGS) entry which is preliminary data.</text>
</comment>
<evidence type="ECO:0000259" key="4">
    <source>
        <dbReference type="PROSITE" id="PS50893"/>
    </source>
</evidence>
<keyword evidence="1" id="KW-0813">Transport</keyword>
<dbReference type="PANTHER" id="PTHR42788">
    <property type="entry name" value="TAURINE IMPORT ATP-BINDING PROTEIN-RELATED"/>
    <property type="match status" value="1"/>
</dbReference>
<dbReference type="InterPro" id="IPR003439">
    <property type="entry name" value="ABC_transporter-like_ATP-bd"/>
</dbReference>
<reference evidence="5" key="1">
    <citation type="submission" date="2023-05" db="EMBL/GenBank/DDBJ databases">
        <title>Cataloging the Phylogenetic Diversity of Human Bladder Bacteria.</title>
        <authorList>
            <person name="Du J."/>
        </authorList>
    </citation>
    <scope>NUCLEOTIDE SEQUENCE</scope>
    <source>
        <strain evidence="5">UMB1231</strain>
    </source>
</reference>
<dbReference type="CDD" id="cd03293">
    <property type="entry name" value="ABC_NrtD_SsuB_transporters"/>
    <property type="match status" value="1"/>
</dbReference>
<dbReference type="SMART" id="SM00382">
    <property type="entry name" value="AAA"/>
    <property type="match status" value="1"/>
</dbReference>
<protein>
    <submittedName>
        <fullName evidence="5">ABC transporter ATP-binding protein</fullName>
    </submittedName>
</protein>
<dbReference type="AlphaFoldDB" id="A0AAJ1Q536"/>
<keyword evidence="2" id="KW-0547">Nucleotide-binding</keyword>
<evidence type="ECO:0000256" key="2">
    <source>
        <dbReference type="ARBA" id="ARBA00022741"/>
    </source>
</evidence>
<dbReference type="InterPro" id="IPR050166">
    <property type="entry name" value="ABC_transporter_ATP-bind"/>
</dbReference>
<name>A0AAJ1Q536_9LACT</name>
<accession>A0AAJ1Q536</accession>
<dbReference type="Gene3D" id="3.40.50.300">
    <property type="entry name" value="P-loop containing nucleotide triphosphate hydrolases"/>
    <property type="match status" value="1"/>
</dbReference>
<dbReference type="InterPro" id="IPR003593">
    <property type="entry name" value="AAA+_ATPase"/>
</dbReference>
<gene>
    <name evidence="5" type="ORF">QP433_01615</name>
</gene>
<dbReference type="Proteomes" id="UP001229251">
    <property type="component" value="Unassembled WGS sequence"/>
</dbReference>
<sequence length="265" mass="29666">MSFINVEHLIFSYKGSDEIILKDINFTAEKGEIITILGPSGCGKSTLLKLLAGLQSPTKGKVQMNGQEIKSASLDRAFVFQNYGLFPWMKAGENIELALKQKFPNLSKEEVKERTLHLLNQVGLSEDVAQKLPKELSGGMQQRCSIARALGIDSPVLLMDEPFGALDAITRAKLQDLLLDLMKEFEQEKTVFFVTHDVDEAILLGSRTLVLGQKPSSILYDVSVPYLKGEDRATLYEDPAILELRNQLLHYINLDISKRIDKEDQ</sequence>
<dbReference type="GO" id="GO:0016887">
    <property type="term" value="F:ATP hydrolysis activity"/>
    <property type="evidence" value="ECO:0007669"/>
    <property type="project" value="InterPro"/>
</dbReference>
<dbReference type="PROSITE" id="PS50893">
    <property type="entry name" value="ABC_TRANSPORTER_2"/>
    <property type="match status" value="1"/>
</dbReference>
<dbReference type="GO" id="GO:0005524">
    <property type="term" value="F:ATP binding"/>
    <property type="evidence" value="ECO:0007669"/>
    <property type="project" value="UniProtKB-KW"/>
</dbReference>
<proteinExistence type="predicted"/>
<dbReference type="RefSeq" id="WP_016648457.1">
    <property type="nucleotide sequence ID" value="NZ_JASOOE010000002.1"/>
</dbReference>
<evidence type="ECO:0000313" key="5">
    <source>
        <dbReference type="EMBL" id="MDK7186673.1"/>
    </source>
</evidence>
<evidence type="ECO:0000256" key="1">
    <source>
        <dbReference type="ARBA" id="ARBA00022448"/>
    </source>
</evidence>
<dbReference type="PANTHER" id="PTHR42788:SF13">
    <property type="entry name" value="ALIPHATIC SULFONATES IMPORT ATP-BINDING PROTEIN SSUB"/>
    <property type="match status" value="1"/>
</dbReference>
<dbReference type="EMBL" id="JASOOE010000002">
    <property type="protein sequence ID" value="MDK7186673.1"/>
    <property type="molecule type" value="Genomic_DNA"/>
</dbReference>
<organism evidence="5 6">
    <name type="scientific">Facklamia hominis</name>
    <dbReference type="NCBI Taxonomy" id="178214"/>
    <lineage>
        <taxon>Bacteria</taxon>
        <taxon>Bacillati</taxon>
        <taxon>Bacillota</taxon>
        <taxon>Bacilli</taxon>
        <taxon>Lactobacillales</taxon>
        <taxon>Aerococcaceae</taxon>
        <taxon>Facklamia</taxon>
    </lineage>
</organism>
<evidence type="ECO:0000256" key="3">
    <source>
        <dbReference type="ARBA" id="ARBA00022840"/>
    </source>
</evidence>
<keyword evidence="3 5" id="KW-0067">ATP-binding</keyword>